<reference evidence="2 3" key="1">
    <citation type="journal article" date="2012" name="PLoS Pathog.">
        <title>The genome of the obligate intracellular parasite Trachipleistophora hominis: new insights into microsporidian genome dynamics and reductive evolution.</title>
        <authorList>
            <person name="Heinz E."/>
            <person name="Williams T.A."/>
            <person name="Nakjang S."/>
            <person name="Noel C.J."/>
            <person name="Swan D.C."/>
            <person name="Goldberg A.V."/>
            <person name="Harris S.R."/>
            <person name="Weinmaier T."/>
            <person name="Markert S."/>
            <person name="Becher D."/>
            <person name="Bernhardt J."/>
            <person name="Dagan T."/>
            <person name="Hacker C."/>
            <person name="Lucocq J.M."/>
            <person name="Schweder T."/>
            <person name="Rattei T."/>
            <person name="Hall N."/>
            <person name="Hirt R.P."/>
            <person name="Embley T.M."/>
        </authorList>
    </citation>
    <scope>NUCLEOTIDE SEQUENCE [LARGE SCALE GENOMIC DNA]</scope>
</reference>
<dbReference type="HOGENOM" id="CLU_164198_0_0_1"/>
<dbReference type="AlphaFoldDB" id="L7JSG7"/>
<feature type="domain" description="Zinc-ribbon 15" evidence="1">
    <location>
        <begin position="25"/>
        <end position="97"/>
    </location>
</feature>
<organism evidence="2 3">
    <name type="scientific">Trachipleistophora hominis</name>
    <name type="common">Microsporidian parasite</name>
    <dbReference type="NCBI Taxonomy" id="72359"/>
    <lineage>
        <taxon>Eukaryota</taxon>
        <taxon>Fungi</taxon>
        <taxon>Fungi incertae sedis</taxon>
        <taxon>Microsporidia</taxon>
        <taxon>Pleistophoridae</taxon>
        <taxon>Trachipleistophora</taxon>
    </lineage>
</organism>
<dbReference type="EMBL" id="JH994057">
    <property type="protein sequence ID" value="ELQ74230.1"/>
    <property type="molecule type" value="Genomic_DNA"/>
</dbReference>
<sequence length="103" mass="11768">MCNCMICGLTSRKITKRNENGVIDVYCPHCSNTVTSCTIYEKYYFSFFFIPLCPVKTKKKYAGCGVCKIKFSDGRVRVCSKCRSVVLNSYRYCGRCGDEVSYQ</sequence>
<name>L7JSG7_TRAHO</name>
<dbReference type="VEuPathDB" id="MicrosporidiaDB:THOM_2842"/>
<dbReference type="InterPro" id="IPR031493">
    <property type="entry name" value="Zinc_ribbon_15"/>
</dbReference>
<dbReference type="OrthoDB" id="2194264at2759"/>
<gene>
    <name evidence="2" type="ORF">THOM_2842</name>
</gene>
<protein>
    <recommendedName>
        <fullName evidence="1">Zinc-ribbon 15 domain-containing protein</fullName>
    </recommendedName>
</protein>
<proteinExistence type="predicted"/>
<dbReference type="Proteomes" id="UP000011185">
    <property type="component" value="Unassembled WGS sequence"/>
</dbReference>
<accession>L7JSG7</accession>
<keyword evidence="3" id="KW-1185">Reference proteome</keyword>
<evidence type="ECO:0000313" key="3">
    <source>
        <dbReference type="Proteomes" id="UP000011185"/>
    </source>
</evidence>
<dbReference type="Pfam" id="PF17032">
    <property type="entry name" value="Zn_ribbon_15"/>
    <property type="match status" value="1"/>
</dbReference>
<evidence type="ECO:0000259" key="1">
    <source>
        <dbReference type="Pfam" id="PF17032"/>
    </source>
</evidence>
<evidence type="ECO:0000313" key="2">
    <source>
        <dbReference type="EMBL" id="ELQ74230.1"/>
    </source>
</evidence>
<dbReference type="InParanoid" id="L7JSG7"/>